<evidence type="ECO:0000313" key="2">
    <source>
        <dbReference type="EMBL" id="KAF9462791.1"/>
    </source>
</evidence>
<comment type="caution">
    <text evidence="2">The sequence shown here is derived from an EMBL/GenBank/DDBJ whole genome shotgun (WGS) entry which is preliminary data.</text>
</comment>
<evidence type="ECO:0000256" key="1">
    <source>
        <dbReference type="SAM" id="SignalP"/>
    </source>
</evidence>
<feature type="chain" id="PRO_5040492286" description="Hydrophobin" evidence="1">
    <location>
        <begin position="18"/>
        <end position="123"/>
    </location>
</feature>
<dbReference type="AlphaFoldDB" id="A0A9P5Y6W5"/>
<reference evidence="2" key="1">
    <citation type="submission" date="2020-11" db="EMBL/GenBank/DDBJ databases">
        <authorList>
            <consortium name="DOE Joint Genome Institute"/>
            <person name="Ahrendt S."/>
            <person name="Riley R."/>
            <person name="Andreopoulos W."/>
            <person name="Labutti K."/>
            <person name="Pangilinan J."/>
            <person name="Ruiz-Duenas F.J."/>
            <person name="Barrasa J.M."/>
            <person name="Sanchez-Garcia M."/>
            <person name="Camarero S."/>
            <person name="Miyauchi S."/>
            <person name="Serrano A."/>
            <person name="Linde D."/>
            <person name="Babiker R."/>
            <person name="Drula E."/>
            <person name="Ayuso-Fernandez I."/>
            <person name="Pacheco R."/>
            <person name="Padilla G."/>
            <person name="Ferreira P."/>
            <person name="Barriuso J."/>
            <person name="Kellner H."/>
            <person name="Castanera R."/>
            <person name="Alfaro M."/>
            <person name="Ramirez L."/>
            <person name="Pisabarro A.G."/>
            <person name="Kuo A."/>
            <person name="Tritt A."/>
            <person name="Lipzen A."/>
            <person name="He G."/>
            <person name="Yan M."/>
            <person name="Ng V."/>
            <person name="Cullen D."/>
            <person name="Martin F."/>
            <person name="Rosso M.-N."/>
            <person name="Henrissat B."/>
            <person name="Hibbett D."/>
            <person name="Martinez A.T."/>
            <person name="Grigoriev I.V."/>
        </authorList>
    </citation>
    <scope>NUCLEOTIDE SEQUENCE</scope>
    <source>
        <strain evidence="2">CBS 247.69</strain>
    </source>
</reference>
<gene>
    <name evidence="2" type="ORF">BDZ94DRAFT_1236582</name>
</gene>
<dbReference type="Proteomes" id="UP000807353">
    <property type="component" value="Unassembled WGS sequence"/>
</dbReference>
<sequence length="123" mass="13315">MQFKYFLALAFATLAMGSPTPDNISARIDCITVFSPDTCPGDHPLSCNGAGAITLCCAGHLTGKHSGKLNNTPLGLAMLSIPNIYRNTVVSANTSASHEHHKCCYRKILVPESPQPWRFGIKW</sequence>
<protein>
    <recommendedName>
        <fullName evidence="4">Hydrophobin</fullName>
    </recommendedName>
</protein>
<evidence type="ECO:0000313" key="3">
    <source>
        <dbReference type="Proteomes" id="UP000807353"/>
    </source>
</evidence>
<keyword evidence="3" id="KW-1185">Reference proteome</keyword>
<feature type="signal peptide" evidence="1">
    <location>
        <begin position="1"/>
        <end position="17"/>
    </location>
</feature>
<dbReference type="OrthoDB" id="5587791at2759"/>
<accession>A0A9P5Y6W5</accession>
<keyword evidence="1" id="KW-0732">Signal</keyword>
<dbReference type="EMBL" id="MU150268">
    <property type="protein sequence ID" value="KAF9462791.1"/>
    <property type="molecule type" value="Genomic_DNA"/>
</dbReference>
<evidence type="ECO:0008006" key="4">
    <source>
        <dbReference type="Google" id="ProtNLM"/>
    </source>
</evidence>
<organism evidence="2 3">
    <name type="scientific">Collybia nuda</name>
    <dbReference type="NCBI Taxonomy" id="64659"/>
    <lineage>
        <taxon>Eukaryota</taxon>
        <taxon>Fungi</taxon>
        <taxon>Dikarya</taxon>
        <taxon>Basidiomycota</taxon>
        <taxon>Agaricomycotina</taxon>
        <taxon>Agaricomycetes</taxon>
        <taxon>Agaricomycetidae</taxon>
        <taxon>Agaricales</taxon>
        <taxon>Tricholomatineae</taxon>
        <taxon>Clitocybaceae</taxon>
        <taxon>Collybia</taxon>
    </lineage>
</organism>
<name>A0A9P5Y6W5_9AGAR</name>
<proteinExistence type="predicted"/>